<evidence type="ECO:0000313" key="2">
    <source>
        <dbReference type="Proteomes" id="UP001161707"/>
    </source>
</evidence>
<organism evidence="1 2">
    <name type="scientific">Enterobacter cloacae</name>
    <dbReference type="NCBI Taxonomy" id="550"/>
    <lineage>
        <taxon>Bacteria</taxon>
        <taxon>Pseudomonadati</taxon>
        <taxon>Pseudomonadota</taxon>
        <taxon>Gammaproteobacteria</taxon>
        <taxon>Enterobacterales</taxon>
        <taxon>Enterobacteriaceae</taxon>
        <taxon>Enterobacter</taxon>
        <taxon>Enterobacter cloacae complex</taxon>
    </lineage>
</organism>
<reference evidence="1" key="1">
    <citation type="submission" date="2022-09" db="EMBL/GenBank/DDBJ databases">
        <title>Intensive care unit water sources are persistently colonized with multi-drug resistant bacteria and are the site of extensive horizontal gene transfer of antibiotic resistance genes.</title>
        <authorList>
            <person name="Diorio-Toth L."/>
        </authorList>
    </citation>
    <scope>NUCLEOTIDE SEQUENCE</scope>
    <source>
        <strain evidence="1">GD03711</strain>
    </source>
</reference>
<dbReference type="RefSeq" id="WP_261658940.1">
    <property type="nucleotide sequence ID" value="NZ_CP104836.1"/>
</dbReference>
<dbReference type="AlphaFoldDB" id="A0AA42UEM1"/>
<gene>
    <name evidence="1" type="ORF">N5E88_25795</name>
</gene>
<dbReference type="Proteomes" id="UP001161707">
    <property type="component" value="Unassembled WGS sequence"/>
</dbReference>
<protein>
    <submittedName>
        <fullName evidence="1">Uncharacterized protein</fullName>
    </submittedName>
</protein>
<accession>A0AA42UEM1</accession>
<comment type="caution">
    <text evidence="1">The sequence shown here is derived from an EMBL/GenBank/DDBJ whole genome shotgun (WGS) entry which is preliminary data.</text>
</comment>
<name>A0AA42UEM1_ENTCL</name>
<dbReference type="EMBL" id="JAOCIY010000162">
    <property type="protein sequence ID" value="MDH1482869.1"/>
    <property type="molecule type" value="Genomic_DNA"/>
</dbReference>
<evidence type="ECO:0000313" key="1">
    <source>
        <dbReference type="EMBL" id="MDH1482869.1"/>
    </source>
</evidence>
<proteinExistence type="predicted"/>
<sequence>MRKRFSHMSCEHCRELCVKYVIRTPDQLRKAIRIARNAINEGMLSEVLTKDDWNQYSFSECAEKMIWGDIVDYYFACNFCGTQFVRGAETYHGSGGYWSPEFEKPSDIID</sequence>